<dbReference type="EMBL" id="JAEDAF010000001">
    <property type="protein sequence ID" value="MBH8578763.1"/>
    <property type="molecule type" value="Genomic_DNA"/>
</dbReference>
<feature type="transmembrane region" description="Helical" evidence="1">
    <location>
        <begin position="58"/>
        <end position="85"/>
    </location>
</feature>
<name>A0ABD4KZM7_9GAMM</name>
<dbReference type="Proteomes" id="UP000651738">
    <property type="component" value="Unassembled WGS sequence"/>
</dbReference>
<evidence type="ECO:0000313" key="2">
    <source>
        <dbReference type="EMBL" id="MBH8578763.1"/>
    </source>
</evidence>
<feature type="transmembrane region" description="Helical" evidence="1">
    <location>
        <begin position="105"/>
        <end position="125"/>
    </location>
</feature>
<protein>
    <submittedName>
        <fullName evidence="2">Zinc ribbon domain-containing protein</fullName>
    </submittedName>
</protein>
<keyword evidence="1" id="KW-1133">Transmembrane helix</keyword>
<dbReference type="InterPro" id="IPR019690">
    <property type="entry name" value="DUF2569"/>
</dbReference>
<comment type="caution">
    <text evidence="2">The sequence shown here is derived from an EMBL/GenBank/DDBJ whole genome shotgun (WGS) entry which is preliminary data.</text>
</comment>
<dbReference type="Pfam" id="PF10754">
    <property type="entry name" value="DUF2569"/>
    <property type="match status" value="1"/>
</dbReference>
<reference evidence="2 3" key="1">
    <citation type="submission" date="2020-12" db="EMBL/GenBank/DDBJ databases">
        <title>Draft genome sequence of Halomonas pacifica strain CARE-V15.</title>
        <authorList>
            <person name="Vignesh N."/>
            <person name="Thabitha A."/>
            <person name="Saravanan R."/>
            <person name="Manigandan V."/>
        </authorList>
    </citation>
    <scope>NUCLEOTIDE SEQUENCE [LARGE SCALE GENOMIC DNA]</scope>
    <source>
        <strain evidence="2 3">CARE-V15</strain>
    </source>
</reference>
<sequence length="203" mass="22241">MFCTNCGTEAANKGARYCFSCGSELHRKSGPSIPVAALQDERAQTSANRKEPKGIGGWLLVLIIVLVALYPLMNVGGVIAGIKIMEMMEPSLADYYAWGHYRTTMLATTLAISAASIYTGYWLITKRSKKSIETISEIIWVIGIGAAIVTNVLIPLFFRDQLFMWAGPTGGALIGSLLGSLLFSWVWSTYLSKSIRVRNTYTD</sequence>
<dbReference type="AlphaFoldDB" id="A0ABD4KZM7"/>
<dbReference type="RefSeq" id="WP_198056790.1">
    <property type="nucleotide sequence ID" value="NZ_JAEDAF010000001.1"/>
</dbReference>
<gene>
    <name evidence="2" type="ORF">I7V36_01540</name>
</gene>
<evidence type="ECO:0000256" key="1">
    <source>
        <dbReference type="SAM" id="Phobius"/>
    </source>
</evidence>
<evidence type="ECO:0000313" key="3">
    <source>
        <dbReference type="Proteomes" id="UP000651738"/>
    </source>
</evidence>
<organism evidence="2 3">
    <name type="scientific">Bisbaumannia pacifica</name>
    <dbReference type="NCBI Taxonomy" id="77098"/>
    <lineage>
        <taxon>Bacteria</taxon>
        <taxon>Pseudomonadati</taxon>
        <taxon>Pseudomonadota</taxon>
        <taxon>Gammaproteobacteria</taxon>
        <taxon>Oceanospirillales</taxon>
        <taxon>Halomonadaceae</taxon>
        <taxon>Bisbaumannia</taxon>
    </lineage>
</organism>
<proteinExistence type="predicted"/>
<keyword evidence="1" id="KW-0812">Transmembrane</keyword>
<feature type="transmembrane region" description="Helical" evidence="1">
    <location>
        <begin position="137"/>
        <end position="158"/>
    </location>
</feature>
<feature type="transmembrane region" description="Helical" evidence="1">
    <location>
        <begin position="170"/>
        <end position="191"/>
    </location>
</feature>
<keyword evidence="1" id="KW-0472">Membrane</keyword>
<accession>A0ABD4KZM7</accession>